<dbReference type="PATRIC" id="fig|1839936.3.peg.271"/>
<evidence type="ECO:0000256" key="2">
    <source>
        <dbReference type="SAM" id="Coils"/>
    </source>
</evidence>
<keyword evidence="1" id="KW-0235">DNA replication</keyword>
<proteinExistence type="predicted"/>
<keyword evidence="4" id="KW-0067">ATP-binding</keyword>
<keyword evidence="4" id="KW-0547">Nucleotide-binding</keyword>
<evidence type="ECO:0000256" key="1">
    <source>
        <dbReference type="ARBA" id="ARBA00022705"/>
    </source>
</evidence>
<name>A0A1F2P8P0_9EURY</name>
<dbReference type="InterPro" id="IPR027417">
    <property type="entry name" value="P-loop_NTPase"/>
</dbReference>
<dbReference type="AlphaFoldDB" id="A0A1F2P8P0"/>
<evidence type="ECO:0000313" key="6">
    <source>
        <dbReference type="Proteomes" id="UP000185779"/>
    </source>
</evidence>
<sequence length="1270" mass="150783">MLKMSSNPFINKEWAKEHLDNVRKNAGPRYIPELNIELPILEIFDGISRTSEFYHSIRKHYGQLIKALKNLSSSYDIEELQKLYKELQEEIKQLFSTLQNIGDYNTNPIPWNDIKQHAQKTKEITWKLINELRRNKDTLAKEKRKSQRERFDWDIHHLYKLQQKLYYFEDLASSNKAKLSNHPFLLLTGEAGIGKTHLLCDIIEKRINSNLPAILVFGEDFSGAKDFWQRIIERLKLPEGIDSKEKLLGTLNQAGEKSKCRSLFIIDALNETDPVSFWQTHLKEIYEEIKRYPNIALVISIRSGFEDEILTKELKEEFIQEKHTGFAFKEWEAVTKFFNAYSLPLPEVPLLMPEFQNPLFLLLLCKALKKRRSNRAYKGHEGFTYIFEYFVDNVARTIEDQYGISHAPKKNIWDTVIEKIAEDMVNNNTDRIPEKKLKKIIKTQHPQIDTDEFIKDLDRNLLLVKVPRYAKDFSRIEGYDYRFPFQKFSDHLIVRYLLKKCKNENKELQQLFKENHKITELLKWNYGLIEALFIQYPEWYKGKEFFEIADFLKDSPQMWELWINSLIWRKPTAFSEATVEKISHFLREKVLRSVLEYNLEYNDYFFYPEFTYKLLDALSSVSSIPEHPLNADFLHKHLMEYKMSERDAWWSTFLHYQHEAKDTVERIIEWAWSEYDKSHISDNSVLLLAAAMSWFLTTPNRFIRDKSTKALVALLQHRVNLLPELLEKFKDVDDLYVRERLFAVAYGCVLRNSDDTESLKRLVQWIYDNIFKEGKPPVHILLRDYARGIIEVALRKGIELDSIDESKINPPYESKWPQNMPSDEEIKKYEFDYRSKDFKDYYWSQNTIISSMQPEYTTLKHNIYGDFGRYVFQSALSHWDTGNITIQQLSNLAVKMIFEELGYNIELHGKFDRYFTKNYYYGRTEHKTERIGKKYQWIAFHKISAMVSDNFPLKKEPWDHIQKHYKGPWHPYIRDIDPSLLIKNDDHLINSFSINNWLSSNGNYDAWRTEKETSEWLKTKDDLPDPLKILQVKDDNGEEWLVLEGLISWQEETPPEFEKYEIPIRELWYLIKSYIIKKADLTKIYEWAKDQNFGGGWRPESHEFLGEYPYSIAFEDLRGDYDIWTKEARGKEIPVPVIVTDDIYLNEFTTDCSSDGSISIKLPCKWLVNEMQLIHKFLDGRWYNDKEELVVIPTNIFADTSFSALLIKKQNLCEFLNQNEYTILWILLGEKQVLGGNLSHRNYEGYLVINGAYVLDHNHIVGRFNGEFEK</sequence>
<evidence type="ECO:0000259" key="3">
    <source>
        <dbReference type="Pfam" id="PF13401"/>
    </source>
</evidence>
<dbReference type="Pfam" id="PF13401">
    <property type="entry name" value="AAA_22"/>
    <property type="match status" value="1"/>
</dbReference>
<evidence type="ECO:0000313" key="5">
    <source>
        <dbReference type="EMBL" id="OFV66976.1"/>
    </source>
</evidence>
<dbReference type="Proteomes" id="UP000885936">
    <property type="component" value="Unassembled WGS sequence"/>
</dbReference>
<dbReference type="GO" id="GO:0005524">
    <property type="term" value="F:ATP binding"/>
    <property type="evidence" value="ECO:0007669"/>
    <property type="project" value="UniProtKB-KW"/>
</dbReference>
<dbReference type="EMBL" id="DRIE01000113">
    <property type="protein sequence ID" value="HEC57597.1"/>
    <property type="molecule type" value="Genomic_DNA"/>
</dbReference>
<dbReference type="EMBL" id="LYOR01000001">
    <property type="protein sequence ID" value="OFV66976.1"/>
    <property type="molecule type" value="Genomic_DNA"/>
</dbReference>
<evidence type="ECO:0000313" key="4">
    <source>
        <dbReference type="EMBL" id="HEC57597.1"/>
    </source>
</evidence>
<dbReference type="GO" id="GO:0016887">
    <property type="term" value="F:ATP hydrolysis activity"/>
    <property type="evidence" value="ECO:0007669"/>
    <property type="project" value="InterPro"/>
</dbReference>
<keyword evidence="2" id="KW-0175">Coiled coil</keyword>
<feature type="coiled-coil region" evidence="2">
    <location>
        <begin position="70"/>
        <end position="97"/>
    </location>
</feature>
<reference evidence="4" key="2">
    <citation type="journal article" date="2020" name="mSystems">
        <title>Genome- and Community-Level Interaction Insights into Carbon Utilization and Element Cycling Functions of Hydrothermarchaeota in Hydrothermal Sediment.</title>
        <authorList>
            <person name="Zhou Z."/>
            <person name="Liu Y."/>
            <person name="Xu W."/>
            <person name="Pan J."/>
            <person name="Luo Z.H."/>
            <person name="Li M."/>
        </authorList>
    </citation>
    <scope>NUCLEOTIDE SEQUENCE [LARGE SCALE GENOMIC DNA]</scope>
    <source>
        <strain evidence="4">HyVt-386</strain>
    </source>
</reference>
<dbReference type="Gene3D" id="3.40.50.300">
    <property type="entry name" value="P-loop containing nucleotide triphosphate hydrolases"/>
    <property type="match status" value="1"/>
</dbReference>
<reference evidence="5 6" key="1">
    <citation type="submission" date="2016-05" db="EMBL/GenBank/DDBJ databases">
        <title>Microbial consortia oxidize butane by reversing methanogenesis.</title>
        <authorList>
            <person name="Laso-Perez R."/>
            <person name="Richter M."/>
            <person name="Wegener G."/>
            <person name="Musat F."/>
        </authorList>
    </citation>
    <scope>NUCLEOTIDE SEQUENCE [LARGE SCALE GENOMIC DNA]</scope>
    <source>
        <strain evidence="5">BOX1</strain>
    </source>
</reference>
<dbReference type="SUPFAM" id="SSF52540">
    <property type="entry name" value="P-loop containing nucleoside triphosphate hydrolases"/>
    <property type="match status" value="1"/>
</dbReference>
<protein>
    <submittedName>
        <fullName evidence="4">ATP-binding protein</fullName>
    </submittedName>
</protein>
<keyword evidence="6" id="KW-1185">Reference proteome</keyword>
<feature type="domain" description="ORC1/DEAH AAA+ ATPase" evidence="3">
    <location>
        <begin position="181"/>
        <end position="271"/>
    </location>
</feature>
<organism evidence="5 6">
    <name type="scientific">Candidatus Syntropharchaeum butanivorans</name>
    <dbReference type="NCBI Taxonomy" id="1839936"/>
    <lineage>
        <taxon>Archaea</taxon>
        <taxon>Methanobacteriati</taxon>
        <taxon>Methanobacteriota</taxon>
        <taxon>Stenosarchaea group</taxon>
        <taxon>Methanomicrobia</taxon>
        <taxon>Methanosarcinales</taxon>
        <taxon>ANME-2 cluster</taxon>
        <taxon>Candidatus Syntropharchaeum</taxon>
    </lineage>
</organism>
<dbReference type="STRING" id="1839936.SBU_000269"/>
<dbReference type="Proteomes" id="UP000185779">
    <property type="component" value="Unassembled WGS sequence"/>
</dbReference>
<accession>A0A1F2P8P0</accession>
<dbReference type="InterPro" id="IPR049945">
    <property type="entry name" value="AAA_22"/>
</dbReference>
<gene>
    <name evidence="4" type="ORF">ENI32_06960</name>
    <name evidence="5" type="ORF">SBU_000269</name>
</gene>
<comment type="caution">
    <text evidence="5">The sequence shown here is derived from an EMBL/GenBank/DDBJ whole genome shotgun (WGS) entry which is preliminary data.</text>
</comment>